<dbReference type="GO" id="GO:0003677">
    <property type="term" value="F:DNA binding"/>
    <property type="evidence" value="ECO:0007669"/>
    <property type="project" value="UniProtKB-KW"/>
</dbReference>
<accession>A0A449BEM9</accession>
<dbReference type="InterPro" id="IPR009061">
    <property type="entry name" value="DNA-bd_dom_put_sf"/>
</dbReference>
<gene>
    <name evidence="3" type="primary">hmrR</name>
    <name evidence="3" type="ORF">NCTC10138_01276</name>
</gene>
<dbReference type="SUPFAM" id="SSF46955">
    <property type="entry name" value="Putative DNA-binding domain"/>
    <property type="match status" value="1"/>
</dbReference>
<evidence type="ECO:0000313" key="3">
    <source>
        <dbReference type="EMBL" id="VEU80888.1"/>
    </source>
</evidence>
<dbReference type="KEGG" id="aaxa:NCTC10138_01276"/>
<dbReference type="InterPro" id="IPR047057">
    <property type="entry name" value="MerR_fam"/>
</dbReference>
<name>A0A449BEM9_HAPAX</name>
<dbReference type="InterPro" id="IPR000551">
    <property type="entry name" value="MerR-type_HTH_dom"/>
</dbReference>
<dbReference type="Proteomes" id="UP000289841">
    <property type="component" value="Chromosome"/>
</dbReference>
<keyword evidence="1" id="KW-0238">DNA-binding</keyword>
<evidence type="ECO:0000259" key="2">
    <source>
        <dbReference type="PROSITE" id="PS50937"/>
    </source>
</evidence>
<dbReference type="CDD" id="cd00592">
    <property type="entry name" value="HTH_MerR-like"/>
    <property type="match status" value="1"/>
</dbReference>
<dbReference type="GO" id="GO:0003700">
    <property type="term" value="F:DNA-binding transcription factor activity"/>
    <property type="evidence" value="ECO:0007669"/>
    <property type="project" value="InterPro"/>
</dbReference>
<dbReference type="Pfam" id="PF13411">
    <property type="entry name" value="MerR_1"/>
    <property type="match status" value="1"/>
</dbReference>
<dbReference type="STRING" id="1278311.GCA_000428705_00267"/>
<dbReference type="PANTHER" id="PTHR30204:SF97">
    <property type="entry name" value="MERR FAMILY REGULATORY PROTEIN"/>
    <property type="match status" value="1"/>
</dbReference>
<dbReference type="SMART" id="SM00422">
    <property type="entry name" value="HTH_MERR"/>
    <property type="match status" value="1"/>
</dbReference>
<dbReference type="PRINTS" id="PR00040">
    <property type="entry name" value="HTHMERR"/>
</dbReference>
<dbReference type="AlphaFoldDB" id="A0A449BEM9"/>
<sequence length="142" mass="16776">MKIKELSKASGIKAYTIRYYEEIGLLKPTRLESKYRIFQESDLLKLKLIKVLQYAMFDLKEIKVILESLELEASPECNEKIGIIIKSKIKMLLDHINNYQTIIKLINSVPLANNHIEYKENKTFFDEKLYMIVNDLYEKIEV</sequence>
<proteinExistence type="predicted"/>
<evidence type="ECO:0000313" key="4">
    <source>
        <dbReference type="Proteomes" id="UP000289841"/>
    </source>
</evidence>
<dbReference type="RefSeq" id="WP_052590099.1">
    <property type="nucleotide sequence ID" value="NZ_LR215048.1"/>
</dbReference>
<evidence type="ECO:0000256" key="1">
    <source>
        <dbReference type="ARBA" id="ARBA00023125"/>
    </source>
</evidence>
<dbReference type="PANTHER" id="PTHR30204">
    <property type="entry name" value="REDOX-CYCLING DRUG-SENSING TRANSCRIPTIONAL ACTIVATOR SOXR"/>
    <property type="match status" value="1"/>
</dbReference>
<reference evidence="3 4" key="1">
    <citation type="submission" date="2019-01" db="EMBL/GenBank/DDBJ databases">
        <authorList>
            <consortium name="Pathogen Informatics"/>
        </authorList>
    </citation>
    <scope>NUCLEOTIDE SEQUENCE [LARGE SCALE GENOMIC DNA]</scope>
    <source>
        <strain evidence="3 4">NCTC10138</strain>
    </source>
</reference>
<feature type="domain" description="HTH merR-type" evidence="2">
    <location>
        <begin position="1"/>
        <end position="68"/>
    </location>
</feature>
<organism evidence="3 4">
    <name type="scientific">Haploplasma axanthum</name>
    <name type="common">Acholeplasma axanthum</name>
    <dbReference type="NCBI Taxonomy" id="29552"/>
    <lineage>
        <taxon>Bacteria</taxon>
        <taxon>Bacillati</taxon>
        <taxon>Mycoplasmatota</taxon>
        <taxon>Mollicutes</taxon>
        <taxon>Acholeplasmatales</taxon>
        <taxon>Acholeplasmataceae</taxon>
        <taxon>Haploplasma</taxon>
    </lineage>
</organism>
<dbReference type="PROSITE" id="PS50937">
    <property type="entry name" value="HTH_MERR_2"/>
    <property type="match status" value="1"/>
</dbReference>
<keyword evidence="4" id="KW-1185">Reference proteome</keyword>
<dbReference type="Gene3D" id="1.10.1660.10">
    <property type="match status" value="1"/>
</dbReference>
<protein>
    <submittedName>
        <fullName evidence="3">Copper export regulator</fullName>
    </submittedName>
</protein>
<dbReference type="EMBL" id="LR215048">
    <property type="protein sequence ID" value="VEU80888.1"/>
    <property type="molecule type" value="Genomic_DNA"/>
</dbReference>